<dbReference type="EMBL" id="JAATJB010000003">
    <property type="protein sequence ID" value="NJB96984.1"/>
    <property type="molecule type" value="Genomic_DNA"/>
</dbReference>
<dbReference type="GO" id="GO:0009288">
    <property type="term" value="C:bacterial-type flagellum"/>
    <property type="evidence" value="ECO:0007669"/>
    <property type="project" value="UniProtKB-SubCell"/>
</dbReference>
<reference evidence="5 6" key="1">
    <citation type="submission" date="2020-03" db="EMBL/GenBank/DDBJ databases">
        <title>Genomic Encyclopedia of Type Strains, Phase IV (KMG-IV): sequencing the most valuable type-strain genomes for metagenomic binning, comparative biology and taxonomic classification.</title>
        <authorList>
            <person name="Goeker M."/>
        </authorList>
    </citation>
    <scope>NUCLEOTIDE SEQUENCE [LARGE SCALE GENOMIC DNA]</scope>
    <source>
        <strain evidence="5 6">DSM 7225</strain>
    </source>
</reference>
<comment type="caution">
    <text evidence="5">The sequence shown here is derived from an EMBL/GenBank/DDBJ whole genome shotgun (WGS) entry which is preliminary data.</text>
</comment>
<dbReference type="SUPFAM" id="SSF64518">
    <property type="entry name" value="Phase 1 flagellin"/>
    <property type="match status" value="1"/>
</dbReference>
<keyword evidence="3" id="KW-0975">Bacterial flagellum</keyword>
<comment type="subcellular location">
    <subcellularLocation>
        <location evidence="1">Bacterial flagellum</location>
    </subcellularLocation>
</comment>
<gene>
    <name evidence="5" type="ORF">GGR89_001290</name>
</gene>
<evidence type="ECO:0000256" key="3">
    <source>
        <dbReference type="ARBA" id="ARBA00023143"/>
    </source>
</evidence>
<evidence type="ECO:0000256" key="1">
    <source>
        <dbReference type="ARBA" id="ARBA00004365"/>
    </source>
</evidence>
<feature type="domain" description="Flagellin N-terminal" evidence="4">
    <location>
        <begin position="4"/>
        <end position="45"/>
    </location>
</feature>
<keyword evidence="5" id="KW-0969">Cilium</keyword>
<dbReference type="AlphaFoldDB" id="A0A7X5XX47"/>
<sequence length="46" mass="4894">MLSILTNTGAADAVRALNAATAEVQVHQERIATGKRVNSTKDDRAE</sequence>
<keyword evidence="5" id="KW-0966">Cell projection</keyword>
<dbReference type="Pfam" id="PF00669">
    <property type="entry name" value="Flagellin_N"/>
    <property type="match status" value="1"/>
</dbReference>
<dbReference type="Proteomes" id="UP000531251">
    <property type="component" value="Unassembled WGS sequence"/>
</dbReference>
<organism evidence="5 6">
    <name type="scientific">Sphingomonas trueperi</name>
    <dbReference type="NCBI Taxonomy" id="53317"/>
    <lineage>
        <taxon>Bacteria</taxon>
        <taxon>Pseudomonadati</taxon>
        <taxon>Pseudomonadota</taxon>
        <taxon>Alphaproteobacteria</taxon>
        <taxon>Sphingomonadales</taxon>
        <taxon>Sphingomonadaceae</taxon>
        <taxon>Sphingomonas</taxon>
    </lineage>
</organism>
<name>A0A7X5XX47_9SPHN</name>
<comment type="similarity">
    <text evidence="2">Belongs to the bacterial flagellin family.</text>
</comment>
<dbReference type="GO" id="GO:0005198">
    <property type="term" value="F:structural molecule activity"/>
    <property type="evidence" value="ECO:0007669"/>
    <property type="project" value="InterPro"/>
</dbReference>
<keyword evidence="6" id="KW-1185">Reference proteome</keyword>
<dbReference type="InterPro" id="IPR001029">
    <property type="entry name" value="Flagellin_N"/>
</dbReference>
<evidence type="ECO:0000259" key="4">
    <source>
        <dbReference type="Pfam" id="PF00669"/>
    </source>
</evidence>
<protein>
    <submittedName>
        <fullName evidence="5">Flagellin-like hook-associated protein FlgL</fullName>
    </submittedName>
</protein>
<accession>A0A7X5XX47</accession>
<evidence type="ECO:0000256" key="2">
    <source>
        <dbReference type="ARBA" id="ARBA00005709"/>
    </source>
</evidence>
<evidence type="ECO:0000313" key="5">
    <source>
        <dbReference type="EMBL" id="NJB96984.1"/>
    </source>
</evidence>
<evidence type="ECO:0000313" key="6">
    <source>
        <dbReference type="Proteomes" id="UP000531251"/>
    </source>
</evidence>
<proteinExistence type="inferred from homology"/>
<keyword evidence="5" id="KW-0282">Flagellum</keyword>